<dbReference type="CDD" id="cd01276">
    <property type="entry name" value="PKCI_related"/>
    <property type="match status" value="1"/>
</dbReference>
<dbReference type="Gene3D" id="3.30.428.10">
    <property type="entry name" value="HIT-like"/>
    <property type="match status" value="1"/>
</dbReference>
<dbReference type="PROSITE" id="PS51084">
    <property type="entry name" value="HIT_2"/>
    <property type="match status" value="1"/>
</dbReference>
<dbReference type="InterPro" id="IPR036265">
    <property type="entry name" value="HIT-like_sf"/>
</dbReference>
<comment type="caution">
    <text evidence="3">The sequence shown here is derived from an EMBL/GenBank/DDBJ whole genome shotgun (WGS) entry which is preliminary data.</text>
</comment>
<dbReference type="Pfam" id="PF11969">
    <property type="entry name" value="DcpS_C"/>
    <property type="match status" value="1"/>
</dbReference>
<feature type="domain" description="HIT" evidence="2">
    <location>
        <begin position="5"/>
        <end position="114"/>
    </location>
</feature>
<evidence type="ECO:0000259" key="2">
    <source>
        <dbReference type="PROSITE" id="PS51084"/>
    </source>
</evidence>
<dbReference type="InterPro" id="IPR011146">
    <property type="entry name" value="HIT-like"/>
</dbReference>
<evidence type="ECO:0000256" key="1">
    <source>
        <dbReference type="PROSITE-ProRule" id="PRU00464"/>
    </source>
</evidence>
<dbReference type="EMBL" id="JAFBDT010000001">
    <property type="protein sequence ID" value="MBM7560714.1"/>
    <property type="molecule type" value="Genomic_DNA"/>
</dbReference>
<dbReference type="RefSeq" id="WP_204661321.1">
    <property type="nucleotide sequence ID" value="NZ_JAFBDT010000001.1"/>
</dbReference>
<proteinExistence type="predicted"/>
<reference evidence="3 4" key="1">
    <citation type="submission" date="2021-01" db="EMBL/GenBank/DDBJ databases">
        <title>Genomic Encyclopedia of Type Strains, Phase IV (KMG-IV): sequencing the most valuable type-strain genomes for metagenomic binning, comparative biology and taxonomic classification.</title>
        <authorList>
            <person name="Goeker M."/>
        </authorList>
    </citation>
    <scope>NUCLEOTIDE SEQUENCE [LARGE SCALE GENOMIC DNA]</scope>
    <source>
        <strain evidence="3 4">DSM 24436</strain>
    </source>
</reference>
<protein>
    <submittedName>
        <fullName evidence="3">Histidine triad (HIT) family protein</fullName>
    </submittedName>
</protein>
<sequence>MSDCLFCKIVKGDIPSTKVYEDEWVYAFKDIQPEAPVHILIVPKVHLDSIAKASEKDVKLLGHIQLVAAEIARSEGLEEAGYRLVTNIGEDGGQTVQHLHYHLLGGRTLKWPPG</sequence>
<dbReference type="InterPro" id="IPR001310">
    <property type="entry name" value="Histidine_triad_HIT"/>
</dbReference>
<dbReference type="PRINTS" id="PR00332">
    <property type="entry name" value="HISTRIAD"/>
</dbReference>
<name>A0ABS2MMU0_9FIRM</name>
<keyword evidence="4" id="KW-1185">Reference proteome</keyword>
<evidence type="ECO:0000313" key="4">
    <source>
        <dbReference type="Proteomes" id="UP000767854"/>
    </source>
</evidence>
<evidence type="ECO:0000313" key="3">
    <source>
        <dbReference type="EMBL" id="MBM7560714.1"/>
    </source>
</evidence>
<dbReference type="Proteomes" id="UP000767854">
    <property type="component" value="Unassembled WGS sequence"/>
</dbReference>
<dbReference type="PANTHER" id="PTHR23089">
    <property type="entry name" value="HISTIDINE TRIAD HIT PROTEIN"/>
    <property type="match status" value="1"/>
</dbReference>
<gene>
    <name evidence="3" type="ORF">JOC49_000223</name>
</gene>
<feature type="short sequence motif" description="Histidine triad motif" evidence="1">
    <location>
        <begin position="98"/>
        <end position="102"/>
    </location>
</feature>
<organism evidence="3 4">
    <name type="scientific">Fusibacter tunisiensis</name>
    <dbReference type="NCBI Taxonomy" id="1008308"/>
    <lineage>
        <taxon>Bacteria</taxon>
        <taxon>Bacillati</taxon>
        <taxon>Bacillota</taxon>
        <taxon>Clostridia</taxon>
        <taxon>Eubacteriales</taxon>
        <taxon>Eubacteriales Family XII. Incertae Sedis</taxon>
        <taxon>Fusibacter</taxon>
    </lineage>
</organism>
<dbReference type="SUPFAM" id="SSF54197">
    <property type="entry name" value="HIT-like"/>
    <property type="match status" value="1"/>
</dbReference>
<accession>A0ABS2MMU0</accession>